<accession>A0A251U6K3</accession>
<dbReference type="PANTHER" id="PTHR31442:SF21">
    <property type="entry name" value="TRANSCRIPTION FACTOR BOA-RELATED"/>
    <property type="match status" value="1"/>
</dbReference>
<evidence type="ECO:0000313" key="4">
    <source>
        <dbReference type="Proteomes" id="UP000215914"/>
    </source>
</evidence>
<reference evidence="2 4" key="1">
    <citation type="journal article" date="2017" name="Nature">
        <title>The sunflower genome provides insights into oil metabolism, flowering and Asterid evolution.</title>
        <authorList>
            <person name="Badouin H."/>
            <person name="Gouzy J."/>
            <person name="Grassa C.J."/>
            <person name="Murat F."/>
            <person name="Staton S.E."/>
            <person name="Cottret L."/>
            <person name="Lelandais-Briere C."/>
            <person name="Owens G.L."/>
            <person name="Carrere S."/>
            <person name="Mayjonade B."/>
            <person name="Legrand L."/>
            <person name="Gill N."/>
            <person name="Kane N.C."/>
            <person name="Bowers J.E."/>
            <person name="Hubner S."/>
            <person name="Bellec A."/>
            <person name="Berard A."/>
            <person name="Berges H."/>
            <person name="Blanchet N."/>
            <person name="Boniface M.C."/>
            <person name="Brunel D."/>
            <person name="Catrice O."/>
            <person name="Chaidir N."/>
            <person name="Claudel C."/>
            <person name="Donnadieu C."/>
            <person name="Faraut T."/>
            <person name="Fievet G."/>
            <person name="Helmstetter N."/>
            <person name="King M."/>
            <person name="Knapp S.J."/>
            <person name="Lai Z."/>
            <person name="Le Paslier M.C."/>
            <person name="Lippi Y."/>
            <person name="Lorenzon L."/>
            <person name="Mandel J.R."/>
            <person name="Marage G."/>
            <person name="Marchand G."/>
            <person name="Marquand E."/>
            <person name="Bret-Mestries E."/>
            <person name="Morien E."/>
            <person name="Nambeesan S."/>
            <person name="Nguyen T."/>
            <person name="Pegot-Espagnet P."/>
            <person name="Pouilly N."/>
            <person name="Raftis F."/>
            <person name="Sallet E."/>
            <person name="Schiex T."/>
            <person name="Thomas J."/>
            <person name="Vandecasteele C."/>
            <person name="Vares D."/>
            <person name="Vear F."/>
            <person name="Vautrin S."/>
            <person name="Crespi M."/>
            <person name="Mangin B."/>
            <person name="Burke J.M."/>
            <person name="Salse J."/>
            <person name="Munos S."/>
            <person name="Vincourt P."/>
            <person name="Rieseberg L.H."/>
            <person name="Langlade N.B."/>
        </authorList>
    </citation>
    <scope>NUCLEOTIDE SEQUENCE [LARGE SCALE GENOMIC DNA]</scope>
    <source>
        <strain evidence="4">cv. SF193</strain>
        <tissue evidence="2">Leaves</tissue>
    </source>
</reference>
<name>A0A251U6K3_HELAN</name>
<dbReference type="GO" id="GO:0005634">
    <property type="term" value="C:nucleus"/>
    <property type="evidence" value="ECO:0000318"/>
    <property type="project" value="GO_Central"/>
</dbReference>
<dbReference type="EMBL" id="CM007897">
    <property type="protein sequence ID" value="OTG18764.1"/>
    <property type="molecule type" value="Genomic_DNA"/>
</dbReference>
<feature type="compositionally biased region" description="Polar residues" evidence="1">
    <location>
        <begin position="102"/>
        <end position="113"/>
    </location>
</feature>
<dbReference type="Proteomes" id="UP000215914">
    <property type="component" value="Chromosome 8"/>
</dbReference>
<dbReference type="OMA" id="NCISQNT"/>
<feature type="compositionally biased region" description="Polar residues" evidence="1">
    <location>
        <begin position="120"/>
        <end position="131"/>
    </location>
</feature>
<dbReference type="Gramene" id="mRNA:HanXRQr2_Chr15g0697221">
    <property type="protein sequence ID" value="CDS:HanXRQr2_Chr15g0697221.1"/>
    <property type="gene ID" value="HanXRQr2_Chr15g0697221"/>
</dbReference>
<dbReference type="AlphaFoldDB" id="A0A251U6K3"/>
<gene>
    <name evidence="3" type="ORF">HannXRQ_Chr08g0226641</name>
    <name evidence="2" type="ORF">HanXRQr2_Chr15g0697221</name>
</gene>
<protein>
    <submittedName>
        <fullName evidence="3">Uncharacterized protein</fullName>
    </submittedName>
</protein>
<evidence type="ECO:0000256" key="1">
    <source>
        <dbReference type="SAM" id="MobiDB-lite"/>
    </source>
</evidence>
<proteinExistence type="predicted"/>
<organism evidence="3 4">
    <name type="scientific">Helianthus annuus</name>
    <name type="common">Common sunflower</name>
    <dbReference type="NCBI Taxonomy" id="4232"/>
    <lineage>
        <taxon>Eukaryota</taxon>
        <taxon>Viridiplantae</taxon>
        <taxon>Streptophyta</taxon>
        <taxon>Embryophyta</taxon>
        <taxon>Tracheophyta</taxon>
        <taxon>Spermatophyta</taxon>
        <taxon>Magnoliopsida</taxon>
        <taxon>eudicotyledons</taxon>
        <taxon>Gunneridae</taxon>
        <taxon>Pentapetalae</taxon>
        <taxon>asterids</taxon>
        <taxon>campanulids</taxon>
        <taxon>Asterales</taxon>
        <taxon>Asteraceae</taxon>
        <taxon>Asteroideae</taxon>
        <taxon>Heliantheae alliance</taxon>
        <taxon>Heliantheae</taxon>
        <taxon>Helianthus</taxon>
    </lineage>
</organism>
<dbReference type="GO" id="GO:0003700">
    <property type="term" value="F:DNA-binding transcription factor activity"/>
    <property type="evidence" value="ECO:0000318"/>
    <property type="project" value="GO_Central"/>
</dbReference>
<dbReference type="InParanoid" id="A0A251U6K3"/>
<feature type="region of interest" description="Disordered" evidence="1">
    <location>
        <begin position="100"/>
        <end position="131"/>
    </location>
</feature>
<evidence type="ECO:0000313" key="2">
    <source>
        <dbReference type="EMBL" id="KAF5764887.1"/>
    </source>
</evidence>
<keyword evidence="4" id="KW-1185">Reference proteome</keyword>
<dbReference type="PANTHER" id="PTHR31442">
    <property type="entry name" value="HOMEODOMAIN-LIKE SUPERFAMILY PROTEIN-RELATED"/>
    <property type="match status" value="1"/>
</dbReference>
<dbReference type="EMBL" id="MNCJ02000330">
    <property type="protein sequence ID" value="KAF5764887.1"/>
    <property type="molecule type" value="Genomic_DNA"/>
</dbReference>
<evidence type="ECO:0000313" key="3">
    <source>
        <dbReference type="EMBL" id="OTG18764.1"/>
    </source>
</evidence>
<reference evidence="3" key="2">
    <citation type="submission" date="2017-02" db="EMBL/GenBank/DDBJ databases">
        <title>Sunflower complete genome.</title>
        <authorList>
            <person name="Langlade N."/>
            <person name="Munos S."/>
        </authorList>
    </citation>
    <scope>NUCLEOTIDE SEQUENCE [LARGE SCALE GENOMIC DNA]</scope>
    <source>
        <tissue evidence="3">Leaves</tissue>
    </source>
</reference>
<reference evidence="2" key="3">
    <citation type="submission" date="2020-06" db="EMBL/GenBank/DDBJ databases">
        <title>Helianthus annuus Genome sequencing and assembly Release 2.</title>
        <authorList>
            <person name="Gouzy J."/>
            <person name="Langlade N."/>
            <person name="Munos S."/>
        </authorList>
    </citation>
    <scope>NUCLEOTIDE SEQUENCE</scope>
    <source>
        <tissue evidence="2">Leaves</tissue>
    </source>
</reference>
<sequence length="131" mass="14355">MGEELRITDYDVSNDDDDDRVSEWELGLPTVHDLMPLSQSLVPSELATPFSISPVPHRSLIDVNCISQNTLSNLKKPFNNGFSNGLSNDFKSFGEERVNEMQGLSNEGPSSSDHLFASTPVPQSLQESSGN</sequence>
<dbReference type="InterPro" id="IPR044841">
    <property type="entry name" value="LUX/BOA-like"/>
</dbReference>